<dbReference type="EMBL" id="WNAJ01000005">
    <property type="protein sequence ID" value="MTR84679.1"/>
    <property type="molecule type" value="Genomic_DNA"/>
</dbReference>
<gene>
    <name evidence="2" type="ORF">ERS852572_02021</name>
    <name evidence="3" type="ORF">GMD50_06310</name>
</gene>
<evidence type="ECO:0000313" key="4">
    <source>
        <dbReference type="Proteomes" id="UP000095350"/>
    </source>
</evidence>
<name>A0A173UE27_9FIRM</name>
<dbReference type="Proteomes" id="UP000095350">
    <property type="component" value="Unassembled WGS sequence"/>
</dbReference>
<sequence length="246" mass="27210">MRRIFQKELDMILHWNLTLVGGFLGTYAILLHAGNFGSAQTGNVMEMAAALTGKKFAEVGIRFLAFLIFGSAIVISYLLTNFTKLDMRKLVLWVDAAGLTVTAMMPEGMSAVVSLYPIFFCSAFQWGSYSGASGYNSASIFTTNNFKQSLLAWTQFVLTKDPEFRRKGIMYTMTVLSFFVGACIGCVSVYTYGAYGAFIGFVPLIVARLFMYIGKIPVENGTPEETEEEAKEALEEANLLENDQKL</sequence>
<reference evidence="3 5" key="2">
    <citation type="journal article" date="2019" name="Nat. Med.">
        <title>A library of human gut bacterial isolates paired with longitudinal multiomics data enables mechanistic microbiome research.</title>
        <authorList>
            <person name="Poyet M."/>
            <person name="Groussin M."/>
            <person name="Gibbons S.M."/>
            <person name="Avila-Pacheco J."/>
            <person name="Jiang X."/>
            <person name="Kearney S.M."/>
            <person name="Perrotta A.R."/>
            <person name="Berdy B."/>
            <person name="Zhao S."/>
            <person name="Lieberman T.D."/>
            <person name="Swanson P.K."/>
            <person name="Smith M."/>
            <person name="Roesemann S."/>
            <person name="Alexander J.E."/>
            <person name="Rich S.A."/>
            <person name="Livny J."/>
            <person name="Vlamakis H."/>
            <person name="Clish C."/>
            <person name="Bullock K."/>
            <person name="Deik A."/>
            <person name="Scott J."/>
            <person name="Pierce K.A."/>
            <person name="Xavier R.J."/>
            <person name="Alm E.J."/>
        </authorList>
    </citation>
    <scope>NUCLEOTIDE SEQUENCE [LARGE SCALE GENOMIC DNA]</scope>
    <source>
        <strain evidence="3 5">BIOML-A1</strain>
    </source>
</reference>
<dbReference type="EMBL" id="CYXZ01000014">
    <property type="protein sequence ID" value="CUN12395.1"/>
    <property type="molecule type" value="Genomic_DNA"/>
</dbReference>
<feature type="transmembrane region" description="Helical" evidence="1">
    <location>
        <begin position="12"/>
        <end position="33"/>
    </location>
</feature>
<organism evidence="2 4">
    <name type="scientific">Roseburia intestinalis</name>
    <dbReference type="NCBI Taxonomy" id="166486"/>
    <lineage>
        <taxon>Bacteria</taxon>
        <taxon>Bacillati</taxon>
        <taxon>Bacillota</taxon>
        <taxon>Clostridia</taxon>
        <taxon>Lachnospirales</taxon>
        <taxon>Lachnospiraceae</taxon>
        <taxon>Roseburia</taxon>
    </lineage>
</organism>
<keyword evidence="1" id="KW-1133">Transmembrane helix</keyword>
<proteinExistence type="predicted"/>
<keyword evidence="1" id="KW-0812">Transmembrane</keyword>
<feature type="transmembrane region" description="Helical" evidence="1">
    <location>
        <begin position="59"/>
        <end position="79"/>
    </location>
</feature>
<dbReference type="PANTHER" id="PTHR37314">
    <property type="entry name" value="SLR0142 PROTEIN"/>
    <property type="match status" value="1"/>
</dbReference>
<dbReference type="OrthoDB" id="7057004at2"/>
<evidence type="ECO:0000256" key="1">
    <source>
        <dbReference type="SAM" id="Phobius"/>
    </source>
</evidence>
<evidence type="ECO:0000313" key="2">
    <source>
        <dbReference type="EMBL" id="CUN12395.1"/>
    </source>
</evidence>
<dbReference type="RefSeq" id="WP_055194454.1">
    <property type="nucleotide sequence ID" value="NZ_CABIYH010000014.1"/>
</dbReference>
<keyword evidence="1" id="KW-0472">Membrane</keyword>
<dbReference type="PANTHER" id="PTHR37314:SF4">
    <property type="entry name" value="UPF0700 TRANSMEMBRANE PROTEIN YOAK"/>
    <property type="match status" value="1"/>
</dbReference>
<reference evidence="2 4" key="1">
    <citation type="submission" date="2015-09" db="EMBL/GenBank/DDBJ databases">
        <authorList>
            <consortium name="Pathogen Informatics"/>
        </authorList>
    </citation>
    <scope>NUCLEOTIDE SEQUENCE [LARGE SCALE GENOMIC DNA]</scope>
    <source>
        <strain evidence="2 4">2789STDY5834960</strain>
    </source>
</reference>
<dbReference type="STRING" id="166486.ERS852572_02021"/>
<dbReference type="Pfam" id="PF06912">
    <property type="entry name" value="DUF1275"/>
    <property type="match status" value="1"/>
</dbReference>
<dbReference type="AlphaFoldDB" id="A0A173UE27"/>
<feature type="transmembrane region" description="Helical" evidence="1">
    <location>
        <begin position="169"/>
        <end position="190"/>
    </location>
</feature>
<dbReference type="PaxDb" id="166486-ERS852572_02021"/>
<evidence type="ECO:0000313" key="5">
    <source>
        <dbReference type="Proteomes" id="UP000478483"/>
    </source>
</evidence>
<protein>
    <submittedName>
        <fullName evidence="3">DUF1275 domain-containing protein</fullName>
    </submittedName>
    <submittedName>
        <fullName evidence="2">Predicted membrane protein</fullName>
    </submittedName>
</protein>
<dbReference type="InterPro" id="IPR010699">
    <property type="entry name" value="DUF1275"/>
</dbReference>
<accession>A0A173UE27</accession>
<dbReference type="Proteomes" id="UP000478483">
    <property type="component" value="Unassembled WGS sequence"/>
</dbReference>
<evidence type="ECO:0000313" key="3">
    <source>
        <dbReference type="EMBL" id="MTR84679.1"/>
    </source>
</evidence>